<gene>
    <name evidence="1" type="ORF">COO91_04390</name>
</gene>
<name>A0A2K8SSU1_9NOSO</name>
<accession>A0A2K8SSU1</accession>
<proteinExistence type="predicted"/>
<protein>
    <submittedName>
        <fullName evidence="1">Uncharacterized protein</fullName>
    </submittedName>
</protein>
<dbReference type="EMBL" id="CP024785">
    <property type="protein sequence ID" value="AUB38420.1"/>
    <property type="molecule type" value="Genomic_DNA"/>
</dbReference>
<evidence type="ECO:0000313" key="2">
    <source>
        <dbReference type="Proteomes" id="UP000232003"/>
    </source>
</evidence>
<dbReference type="KEGG" id="nfl:COO91_04390"/>
<dbReference type="Proteomes" id="UP000232003">
    <property type="component" value="Chromosome"/>
</dbReference>
<evidence type="ECO:0000313" key="1">
    <source>
        <dbReference type="EMBL" id="AUB38420.1"/>
    </source>
</evidence>
<sequence>MPIVKDNTEKIKNKSLADLRNFSFASITSTLWYLGNTQW</sequence>
<reference evidence="1 2" key="1">
    <citation type="submission" date="2017-11" db="EMBL/GenBank/DDBJ databases">
        <title>Complete genome of a free-living desiccation-tolerant cyanobacterium and its photosynthetic adaptation to extreme terrestrial habitat.</title>
        <authorList>
            <person name="Shang J."/>
        </authorList>
    </citation>
    <scope>NUCLEOTIDE SEQUENCE [LARGE SCALE GENOMIC DNA]</scope>
    <source>
        <strain evidence="1 2">CCNUN1</strain>
    </source>
</reference>
<keyword evidence="2" id="KW-1185">Reference proteome</keyword>
<dbReference type="AlphaFoldDB" id="A0A2K8SSU1"/>
<organism evidence="1 2">
    <name type="scientific">Nostoc flagelliforme CCNUN1</name>
    <dbReference type="NCBI Taxonomy" id="2038116"/>
    <lineage>
        <taxon>Bacteria</taxon>
        <taxon>Bacillati</taxon>
        <taxon>Cyanobacteriota</taxon>
        <taxon>Cyanophyceae</taxon>
        <taxon>Nostocales</taxon>
        <taxon>Nostocaceae</taxon>
        <taxon>Nostoc</taxon>
    </lineage>
</organism>